<feature type="transmembrane region" description="Helical" evidence="1">
    <location>
        <begin position="34"/>
        <end position="54"/>
    </location>
</feature>
<evidence type="ECO:0008006" key="3">
    <source>
        <dbReference type="Google" id="ProtNLM"/>
    </source>
</evidence>
<dbReference type="AlphaFoldDB" id="A0A5E8CKG4"/>
<dbReference type="EMBL" id="CABVLZ010000004">
    <property type="protein sequence ID" value="VVU95184.1"/>
    <property type="molecule type" value="Genomic_DNA"/>
</dbReference>
<keyword evidence="1" id="KW-1133">Transmembrane helix</keyword>
<proteinExistence type="predicted"/>
<sequence length="218" mass="26016">MNILFKIGILFFLENYVSEWSEYTKYISTDLKFAIYRSLCCLFLFLYATVNVLFEPKLALLHILSYSSPAVIDLNLWFLSYAIVDIIFMIFYKINRIDLWLHHIMFIIGVIIYYKIFVVNLILLGEALSLFSAIDLYYIQNNMMYKSYLCKKIRKSVILYLRYPVWFYLLFYGLFQLIFLGIGGYSWGSVTFIPCCIALDFLWLKKCQKVINKYEKNK</sequence>
<name>A0A5E8CKG4_9ZZZZ</name>
<feature type="transmembrane region" description="Helical" evidence="1">
    <location>
        <begin position="185"/>
        <end position="204"/>
    </location>
</feature>
<keyword evidence="1" id="KW-0812">Transmembrane</keyword>
<accession>A0A5E8CKG4</accession>
<feature type="transmembrane region" description="Helical" evidence="1">
    <location>
        <begin position="74"/>
        <end position="92"/>
    </location>
</feature>
<evidence type="ECO:0000256" key="1">
    <source>
        <dbReference type="SAM" id="Phobius"/>
    </source>
</evidence>
<reference evidence="2" key="1">
    <citation type="submission" date="2019-09" db="EMBL/GenBank/DDBJ databases">
        <authorList>
            <person name="Needham M D."/>
        </authorList>
    </citation>
    <scope>NUCLEOTIDE SEQUENCE</scope>
</reference>
<evidence type="ECO:0000313" key="2">
    <source>
        <dbReference type="EMBL" id="VVU95184.1"/>
    </source>
</evidence>
<feature type="transmembrane region" description="Helical" evidence="1">
    <location>
        <begin position="160"/>
        <end position="179"/>
    </location>
</feature>
<feature type="transmembrane region" description="Helical" evidence="1">
    <location>
        <begin position="122"/>
        <end position="139"/>
    </location>
</feature>
<keyword evidence="1" id="KW-0472">Membrane</keyword>
<protein>
    <recommendedName>
        <fullName evidence="3">TLC domain-containing protein</fullName>
    </recommendedName>
</protein>
<organism evidence="2">
    <name type="scientific">seawater metagenome</name>
    <dbReference type="NCBI Taxonomy" id="1561972"/>
    <lineage>
        <taxon>unclassified sequences</taxon>
        <taxon>metagenomes</taxon>
        <taxon>ecological metagenomes</taxon>
    </lineage>
</organism>
<gene>
    <name evidence="2" type="ORF">CPAV1605_909</name>
</gene>
<feature type="transmembrane region" description="Helical" evidence="1">
    <location>
        <begin position="99"/>
        <end position="116"/>
    </location>
</feature>